<sequence>MESFPPIKCIPKGESSPANPSSASFLTLPAEIRNHVYNLIFEKQEPIIIMGAYYLPVFLTCRKVYHEAASTLYTNNSFVITRTDIEKCWYGHTRVEQAIVAGIWMQQLRSQIFMLPRITIGLDKICTPSCDTTLLRFDEWDFDLRTAMDIFPLIKILWTNPDLKIDVSIVHPKGEAHCRYHHSRYQETDIRVDALMAVLEAFRRDRLDVKKYWRSIDEILVHRDGSGGSVIYKSAIRYKKTRAVKRNYTAYAAGNGVALSFELADKGQLLTPYPIQKVIYDMVLYGPHRENWVCFDLDQKVCHGADPRLLGVCSTHRHLSYSFWTENWVKVKMTTQQTSTNFANFEALEKWWCVQRSNREGRRGTVARGELKLELQFDVAEGLTLRQLRVGIIDLLRVTAHLDSHTRGYCRVHLTFSLTKAGQEGEASSEHDVVWRIPHPSPRSPDSIQAKAPRPSERTMSSGLDEWARRGGRCACARAECVRGIMMQYSPYSKNEYRIRKEYIVGGLEGRTELEEEEEEDDDDNHNDKVRDWSLHHDYWDDPVPVSRYYDGTLSLYIAYLRRVVGASACSDYWAKKCK</sequence>
<evidence type="ECO:0008006" key="4">
    <source>
        <dbReference type="Google" id="ProtNLM"/>
    </source>
</evidence>
<organism evidence="2 3">
    <name type="scientific">Trematosphaeria pertusa</name>
    <dbReference type="NCBI Taxonomy" id="390896"/>
    <lineage>
        <taxon>Eukaryota</taxon>
        <taxon>Fungi</taxon>
        <taxon>Dikarya</taxon>
        <taxon>Ascomycota</taxon>
        <taxon>Pezizomycotina</taxon>
        <taxon>Dothideomycetes</taxon>
        <taxon>Pleosporomycetidae</taxon>
        <taxon>Pleosporales</taxon>
        <taxon>Massarineae</taxon>
        <taxon>Trematosphaeriaceae</taxon>
        <taxon>Trematosphaeria</taxon>
    </lineage>
</organism>
<dbReference type="GeneID" id="54589033"/>
<dbReference type="PANTHER" id="PTHR42085">
    <property type="entry name" value="F-BOX DOMAIN-CONTAINING PROTEIN"/>
    <property type="match status" value="1"/>
</dbReference>
<proteinExistence type="predicted"/>
<dbReference type="PANTHER" id="PTHR42085:SF1">
    <property type="entry name" value="F-BOX DOMAIN-CONTAINING PROTEIN"/>
    <property type="match status" value="1"/>
</dbReference>
<dbReference type="OrthoDB" id="3801356at2759"/>
<dbReference type="EMBL" id="ML987198">
    <property type="protein sequence ID" value="KAF2246678.1"/>
    <property type="molecule type" value="Genomic_DNA"/>
</dbReference>
<dbReference type="InterPro" id="IPR038883">
    <property type="entry name" value="AN11006-like"/>
</dbReference>
<reference evidence="2" key="1">
    <citation type="journal article" date="2020" name="Stud. Mycol.">
        <title>101 Dothideomycetes genomes: a test case for predicting lifestyles and emergence of pathogens.</title>
        <authorList>
            <person name="Haridas S."/>
            <person name="Albert R."/>
            <person name="Binder M."/>
            <person name="Bloem J."/>
            <person name="Labutti K."/>
            <person name="Salamov A."/>
            <person name="Andreopoulos B."/>
            <person name="Baker S."/>
            <person name="Barry K."/>
            <person name="Bills G."/>
            <person name="Bluhm B."/>
            <person name="Cannon C."/>
            <person name="Castanera R."/>
            <person name="Culley D."/>
            <person name="Daum C."/>
            <person name="Ezra D."/>
            <person name="Gonzalez J."/>
            <person name="Henrissat B."/>
            <person name="Kuo A."/>
            <person name="Liang C."/>
            <person name="Lipzen A."/>
            <person name="Lutzoni F."/>
            <person name="Magnuson J."/>
            <person name="Mondo S."/>
            <person name="Nolan M."/>
            <person name="Ohm R."/>
            <person name="Pangilinan J."/>
            <person name="Park H.-J."/>
            <person name="Ramirez L."/>
            <person name="Alfaro M."/>
            <person name="Sun H."/>
            <person name="Tritt A."/>
            <person name="Yoshinaga Y."/>
            <person name="Zwiers L.-H."/>
            <person name="Turgeon B."/>
            <person name="Goodwin S."/>
            <person name="Spatafora J."/>
            <person name="Crous P."/>
            <person name="Grigoriev I."/>
        </authorList>
    </citation>
    <scope>NUCLEOTIDE SEQUENCE</scope>
    <source>
        <strain evidence="2">CBS 122368</strain>
    </source>
</reference>
<evidence type="ECO:0000313" key="2">
    <source>
        <dbReference type="EMBL" id="KAF2246678.1"/>
    </source>
</evidence>
<dbReference type="AlphaFoldDB" id="A0A6A6I9C7"/>
<evidence type="ECO:0000313" key="3">
    <source>
        <dbReference type="Proteomes" id="UP000800094"/>
    </source>
</evidence>
<evidence type="ECO:0000256" key="1">
    <source>
        <dbReference type="SAM" id="MobiDB-lite"/>
    </source>
</evidence>
<dbReference type="RefSeq" id="XP_033681682.1">
    <property type="nucleotide sequence ID" value="XM_033835703.1"/>
</dbReference>
<protein>
    <recommendedName>
        <fullName evidence="4">F-box domain-containing protein</fullName>
    </recommendedName>
</protein>
<name>A0A6A6I9C7_9PLEO</name>
<feature type="region of interest" description="Disordered" evidence="1">
    <location>
        <begin position="436"/>
        <end position="463"/>
    </location>
</feature>
<keyword evidence="3" id="KW-1185">Reference proteome</keyword>
<accession>A0A6A6I9C7</accession>
<dbReference type="Proteomes" id="UP000800094">
    <property type="component" value="Unassembled WGS sequence"/>
</dbReference>
<gene>
    <name evidence="2" type="ORF">BU26DRAFT_606885</name>
</gene>